<dbReference type="CDD" id="cd23767">
    <property type="entry name" value="IQCD"/>
    <property type="match status" value="1"/>
</dbReference>
<dbReference type="InterPro" id="IPR025064">
    <property type="entry name" value="DUF4005"/>
</dbReference>
<comment type="similarity">
    <text evidence="2">Belongs to the IQD family.</text>
</comment>
<organism evidence="7 8">
    <name type="scientific">Ambrosia artemisiifolia</name>
    <name type="common">Common ragweed</name>
    <dbReference type="NCBI Taxonomy" id="4212"/>
    <lineage>
        <taxon>Eukaryota</taxon>
        <taxon>Viridiplantae</taxon>
        <taxon>Streptophyta</taxon>
        <taxon>Embryophyta</taxon>
        <taxon>Tracheophyta</taxon>
        <taxon>Spermatophyta</taxon>
        <taxon>Magnoliopsida</taxon>
        <taxon>eudicotyledons</taxon>
        <taxon>Gunneridae</taxon>
        <taxon>Pentapetalae</taxon>
        <taxon>asterids</taxon>
        <taxon>campanulids</taxon>
        <taxon>Asterales</taxon>
        <taxon>Asteraceae</taxon>
        <taxon>Asteroideae</taxon>
        <taxon>Heliantheae alliance</taxon>
        <taxon>Heliantheae</taxon>
        <taxon>Ambrosia</taxon>
    </lineage>
</organism>
<feature type="compositionally biased region" description="Basic and acidic residues" evidence="5">
    <location>
        <begin position="205"/>
        <end position="215"/>
    </location>
</feature>
<dbReference type="PROSITE" id="PS50096">
    <property type="entry name" value="IQ"/>
    <property type="match status" value="2"/>
</dbReference>
<feature type="compositionally biased region" description="Basic and acidic residues" evidence="5">
    <location>
        <begin position="18"/>
        <end position="27"/>
    </location>
</feature>
<accession>A0AAD5C8P9</accession>
<evidence type="ECO:0000256" key="4">
    <source>
        <dbReference type="ARBA" id="ARBA00045534"/>
    </source>
</evidence>
<dbReference type="Gene3D" id="1.20.5.190">
    <property type="match status" value="1"/>
</dbReference>
<evidence type="ECO:0000256" key="1">
    <source>
        <dbReference type="ARBA" id="ARBA00022860"/>
    </source>
</evidence>
<dbReference type="InterPro" id="IPR027417">
    <property type="entry name" value="P-loop_NTPase"/>
</dbReference>
<feature type="region of interest" description="Disordered" evidence="5">
    <location>
        <begin position="205"/>
        <end position="310"/>
    </location>
</feature>
<comment type="subunit">
    <text evidence="3">Binds to multiple calmodulin (CaM) in the presence of Ca(2+) and CaM-like proteins.</text>
</comment>
<dbReference type="PANTHER" id="PTHR32295:SF263">
    <property type="entry name" value="DUF4005 DOMAIN-CONTAINING PROTEIN"/>
    <property type="match status" value="1"/>
</dbReference>
<dbReference type="AlphaFoldDB" id="A0AAD5C8P9"/>
<dbReference type="SUPFAM" id="SSF52540">
    <property type="entry name" value="P-loop containing nucleoside triphosphate hydrolases"/>
    <property type="match status" value="1"/>
</dbReference>
<evidence type="ECO:0000256" key="2">
    <source>
        <dbReference type="ARBA" id="ARBA00024341"/>
    </source>
</evidence>
<gene>
    <name evidence="7" type="ORF">M8C21_016375</name>
</gene>
<dbReference type="Proteomes" id="UP001206925">
    <property type="component" value="Unassembled WGS sequence"/>
</dbReference>
<feature type="compositionally biased region" description="Polar residues" evidence="5">
    <location>
        <begin position="221"/>
        <end position="236"/>
    </location>
</feature>
<keyword evidence="8" id="KW-1185">Reference proteome</keyword>
<name>A0AAD5C8P9_AMBAR</name>
<dbReference type="PANTHER" id="PTHR32295">
    <property type="entry name" value="IQ-DOMAIN 5-RELATED"/>
    <property type="match status" value="1"/>
</dbReference>
<evidence type="ECO:0000313" key="7">
    <source>
        <dbReference type="EMBL" id="KAI7737401.1"/>
    </source>
</evidence>
<feature type="compositionally biased region" description="Polar residues" evidence="5">
    <location>
        <begin position="254"/>
        <end position="271"/>
    </location>
</feature>
<feature type="compositionally biased region" description="Basic and acidic residues" evidence="5">
    <location>
        <begin position="237"/>
        <end position="250"/>
    </location>
</feature>
<dbReference type="Pfam" id="PF00612">
    <property type="entry name" value="IQ"/>
    <property type="match status" value="2"/>
</dbReference>
<dbReference type="Pfam" id="PF13178">
    <property type="entry name" value="DUF4005"/>
    <property type="match status" value="1"/>
</dbReference>
<feature type="compositionally biased region" description="Low complexity" evidence="5">
    <location>
        <begin position="299"/>
        <end position="310"/>
    </location>
</feature>
<evidence type="ECO:0000259" key="6">
    <source>
        <dbReference type="Pfam" id="PF13178"/>
    </source>
</evidence>
<reference evidence="7" key="1">
    <citation type="submission" date="2022-06" db="EMBL/GenBank/DDBJ databases">
        <title>Uncovering the hologenomic basis of an extraordinary plant invasion.</title>
        <authorList>
            <person name="Bieker V.C."/>
            <person name="Martin M.D."/>
            <person name="Gilbert T."/>
            <person name="Hodgins K."/>
            <person name="Battlay P."/>
            <person name="Petersen B."/>
            <person name="Wilson J."/>
        </authorList>
    </citation>
    <scope>NUCLEOTIDE SEQUENCE</scope>
    <source>
        <strain evidence="7">AA19_3_7</strain>
        <tissue evidence="7">Leaf</tissue>
    </source>
</reference>
<dbReference type="EMBL" id="JAMZMK010009037">
    <property type="protein sequence ID" value="KAI7737401.1"/>
    <property type="molecule type" value="Genomic_DNA"/>
</dbReference>
<feature type="region of interest" description="Disordered" evidence="5">
    <location>
        <begin position="18"/>
        <end position="43"/>
    </location>
</feature>
<feature type="compositionally biased region" description="Basic and acidic residues" evidence="5">
    <location>
        <begin position="272"/>
        <end position="286"/>
    </location>
</feature>
<comment type="function">
    <text evidence="4">May be involved in cooperative interactions with calmodulins or calmodulin-like proteins. Recruits calmodulin proteins to microtubules, thus being a potential scaffold in cellular signaling and trafficking. May associate with nucleic acids and regulate gene expression at the transcriptional or post-transcriptional level.</text>
</comment>
<dbReference type="GO" id="GO:0005516">
    <property type="term" value="F:calmodulin binding"/>
    <property type="evidence" value="ECO:0007669"/>
    <property type="project" value="UniProtKB-KW"/>
</dbReference>
<evidence type="ECO:0000256" key="5">
    <source>
        <dbReference type="SAM" id="MobiDB-lite"/>
    </source>
</evidence>
<feature type="domain" description="DUF4005" evidence="6">
    <location>
        <begin position="234"/>
        <end position="314"/>
    </location>
</feature>
<comment type="caution">
    <text evidence="7">The sequence shown here is derived from an EMBL/GenBank/DDBJ whole genome shotgun (WGS) entry which is preliminary data.</text>
</comment>
<dbReference type="InterPro" id="IPR000048">
    <property type="entry name" value="IQ_motif_EF-hand-BS"/>
</dbReference>
<proteinExistence type="inferred from homology"/>
<protein>
    <recommendedName>
        <fullName evidence="6">DUF4005 domain-containing protein</fullName>
    </recommendedName>
</protein>
<sequence>MGKASRWIRNLLLGKKDDRITSGDRGDGGAIMPSSPSPATATDTAIIPATPRRRWSFRKSNSTQKVVVNHKSCRSFDSIMNSQLLSQALFDYAIQHQNHTTKLVVTPTTTRASSVVVVNAATKIQATFRSYLARKALYALRGLVKLQALVRGHLVRKRMATMVRCMSALVAIQVRARFQRIQMVENAGSSSKQGFVMGHERRLSAPQLDYKDKSGEFGSKPSRQSSRRFSTDSSPLTREKSTRSRSKSIDEVLASSQTSTPHNEPNYMTKTESSRAKARSHSEPRQRPTKQKRENRRTSSQSSFEFDSASTCTNGSSYYTTLYEYKVADVLY</sequence>
<dbReference type="SMART" id="SM00015">
    <property type="entry name" value="IQ"/>
    <property type="match status" value="2"/>
</dbReference>
<evidence type="ECO:0000313" key="8">
    <source>
        <dbReference type="Proteomes" id="UP001206925"/>
    </source>
</evidence>
<keyword evidence="1" id="KW-0112">Calmodulin-binding</keyword>
<evidence type="ECO:0000256" key="3">
    <source>
        <dbReference type="ARBA" id="ARBA00024378"/>
    </source>
</evidence>
<feature type="compositionally biased region" description="Low complexity" evidence="5">
    <location>
        <begin position="30"/>
        <end position="43"/>
    </location>
</feature>